<evidence type="ECO:0000313" key="2">
    <source>
        <dbReference type="EMBL" id="MDT0293223.1"/>
    </source>
</evidence>
<sequence>MNIEMKEVDAAVVLPIRQKVLREGKPIEMCKMPGDELSSSIHLGLFYENKLAGIATLMVDAHPDFPDLSQLRLRGMAVLPEFQKKQLGKLLIEEAINISQKKHADILWFNARETAIGFYEKFDFSVKGNGFLIEDVGNHFLMYKEL</sequence>
<dbReference type="CDD" id="cd04301">
    <property type="entry name" value="NAT_SF"/>
    <property type="match status" value="1"/>
</dbReference>
<feature type="domain" description="N-acetyltransferase" evidence="1">
    <location>
        <begin position="1"/>
        <end position="146"/>
    </location>
</feature>
<gene>
    <name evidence="2" type="ORF">RLT85_01095</name>
</gene>
<dbReference type="InterPro" id="IPR000182">
    <property type="entry name" value="GNAT_dom"/>
</dbReference>
<organism evidence="2 3">
    <name type="scientific">Mesonia ostreae</name>
    <dbReference type="NCBI Taxonomy" id="861110"/>
    <lineage>
        <taxon>Bacteria</taxon>
        <taxon>Pseudomonadati</taxon>
        <taxon>Bacteroidota</taxon>
        <taxon>Flavobacteriia</taxon>
        <taxon>Flavobacteriales</taxon>
        <taxon>Flavobacteriaceae</taxon>
        <taxon>Mesonia</taxon>
    </lineage>
</organism>
<evidence type="ECO:0000259" key="1">
    <source>
        <dbReference type="PROSITE" id="PS51186"/>
    </source>
</evidence>
<accession>A0ABU2KEU7</accession>
<protein>
    <submittedName>
        <fullName evidence="2">GNAT family N-acetyltransferase</fullName>
    </submittedName>
</protein>
<name>A0ABU2KEU7_9FLAO</name>
<evidence type="ECO:0000313" key="3">
    <source>
        <dbReference type="Proteomes" id="UP001182991"/>
    </source>
</evidence>
<keyword evidence="3" id="KW-1185">Reference proteome</keyword>
<dbReference type="Proteomes" id="UP001182991">
    <property type="component" value="Unassembled WGS sequence"/>
</dbReference>
<proteinExistence type="predicted"/>
<dbReference type="Pfam" id="PF00583">
    <property type="entry name" value="Acetyltransf_1"/>
    <property type="match status" value="1"/>
</dbReference>
<dbReference type="PROSITE" id="PS51186">
    <property type="entry name" value="GNAT"/>
    <property type="match status" value="1"/>
</dbReference>
<dbReference type="Gene3D" id="3.40.630.30">
    <property type="match status" value="1"/>
</dbReference>
<dbReference type="InterPro" id="IPR016181">
    <property type="entry name" value="Acyl_CoA_acyltransferase"/>
</dbReference>
<dbReference type="EMBL" id="JAVRBG010000001">
    <property type="protein sequence ID" value="MDT0293223.1"/>
    <property type="molecule type" value="Genomic_DNA"/>
</dbReference>
<dbReference type="SUPFAM" id="SSF55729">
    <property type="entry name" value="Acyl-CoA N-acyltransferases (Nat)"/>
    <property type="match status" value="1"/>
</dbReference>
<comment type="caution">
    <text evidence="2">The sequence shown here is derived from an EMBL/GenBank/DDBJ whole genome shotgun (WGS) entry which is preliminary data.</text>
</comment>
<dbReference type="RefSeq" id="WP_311400197.1">
    <property type="nucleotide sequence ID" value="NZ_JAVRBG010000001.1"/>
</dbReference>
<reference evidence="3" key="1">
    <citation type="submission" date="2023-07" db="EMBL/GenBank/DDBJ databases">
        <title>Isolating and identifying novel microbial strains from the Mariana Trench.</title>
        <authorList>
            <person name="Fu H."/>
        </authorList>
    </citation>
    <scope>NUCLEOTIDE SEQUENCE [LARGE SCALE GENOMIC DNA]</scope>
    <source>
        <strain evidence="3">T-y2</strain>
    </source>
</reference>